<accession>A0ACB8MU08</accession>
<protein>
    <submittedName>
        <fullName evidence="1">SWIM-type domain-containing protein</fullName>
    </submittedName>
</protein>
<keyword evidence="2" id="KW-1185">Reference proteome</keyword>
<reference evidence="2" key="1">
    <citation type="journal article" date="2023" name="Hortic. Res.">
        <title>A chromosome-level phased genome enabling allele-level studies in sweet orange: a case study on citrus Huanglongbing tolerance.</title>
        <authorList>
            <person name="Wu B."/>
            <person name="Yu Q."/>
            <person name="Deng Z."/>
            <person name="Duan Y."/>
            <person name="Luo F."/>
            <person name="Gmitter F. Jr."/>
        </authorList>
    </citation>
    <scope>NUCLEOTIDE SEQUENCE [LARGE SCALE GENOMIC DNA]</scope>
    <source>
        <strain evidence="2">cv. Valencia</strain>
    </source>
</reference>
<dbReference type="EMBL" id="CM039171">
    <property type="protein sequence ID" value="KAH9789144.1"/>
    <property type="molecule type" value="Genomic_DNA"/>
</dbReference>
<name>A0ACB8MU08_CITSI</name>
<sequence length="797" mass="89852">MNLENKVKIVLDYDLGLKCLTGIHNLMGLTTFEVDVIPVLCPQYPDSLLIHSLLFNLGIQLPSEVINTLNDHFTRVDLERGTPKVSHSITDEDELLSNRSDKRIHSDDDEDEDEEVAVQPPPAEDDLLSDWSDKEINNDDDGGEPCVRYTNDVEPVEDSDDNEGSDSDADVLLDDDTREVEMVVNSSDEDKNAGSVQFRDYLEKHEYKLDADGIHKLRMSDVFRDVGHFREVLHEMMVRKGFNINIKYSEPRRYYATCKEPGCPWFVNGGRLNDRNGFWLRGYHKKHECRFTKQSVKVTSTWIAEMIKEHVAIDLNVKISILKTYMQEKFRLKIEKLTMYRARERVRILVYGDQSKGYQKLFQYAAAIHQANPGAMCKVLCDTGKYSGVLLAAVAADANKGIVSLALSICEIENTETWSWFLEHLHNYFDDGRHVTFINDRQKGLLNAIPNTLPFAYHMACCRHVCANFARDHAGAKLRNLFWRAAKSSNKHDFDEAMALIKDEKIEAYNWLERELQGYTWSMHAYDKNCKVIDKAYYPARRFIVKLEDKTCDCGYWEIADLPCSHAMASIGYARHETEEYIPFCFTKQAYINTYSVMFSLIPDEHTWERGERPLIDPPIVQKKIRRPKKCRKRAATEPKKRSRKFFVNCSVCGGSNHNIRSCPLRNTTMTNSVPSGPGEGSSAGSKKWKSASTAGTNKIKGRAVGVSLSRGEGSSAGSKKRKSASIAGTNKIKGRYVGVSLSTGEGSNAGSKKRKTGSTAGPNRKKVELGRVVGVSLSQVNQSQNPSQASVVSGAL</sequence>
<evidence type="ECO:0000313" key="1">
    <source>
        <dbReference type="EMBL" id="KAH9789144.1"/>
    </source>
</evidence>
<proteinExistence type="predicted"/>
<dbReference type="Proteomes" id="UP000829398">
    <property type="component" value="Chromosome 2"/>
</dbReference>
<evidence type="ECO:0000313" key="2">
    <source>
        <dbReference type="Proteomes" id="UP000829398"/>
    </source>
</evidence>
<organism evidence="1 2">
    <name type="scientific">Citrus sinensis</name>
    <name type="common">Sweet orange</name>
    <name type="synonym">Citrus aurantium var. sinensis</name>
    <dbReference type="NCBI Taxonomy" id="2711"/>
    <lineage>
        <taxon>Eukaryota</taxon>
        <taxon>Viridiplantae</taxon>
        <taxon>Streptophyta</taxon>
        <taxon>Embryophyta</taxon>
        <taxon>Tracheophyta</taxon>
        <taxon>Spermatophyta</taxon>
        <taxon>Magnoliopsida</taxon>
        <taxon>eudicotyledons</taxon>
        <taxon>Gunneridae</taxon>
        <taxon>Pentapetalae</taxon>
        <taxon>rosids</taxon>
        <taxon>malvids</taxon>
        <taxon>Sapindales</taxon>
        <taxon>Rutaceae</taxon>
        <taxon>Aurantioideae</taxon>
        <taxon>Citrus</taxon>
    </lineage>
</organism>
<comment type="caution">
    <text evidence="1">The sequence shown here is derived from an EMBL/GenBank/DDBJ whole genome shotgun (WGS) entry which is preliminary data.</text>
</comment>
<gene>
    <name evidence="1" type="ORF">KPL71_002873</name>
</gene>